<feature type="domain" description="Glycosyl transferase family 1" evidence="4">
    <location>
        <begin position="191"/>
        <end position="369"/>
    </location>
</feature>
<name>A0AAU8LY60_9BACT</name>
<dbReference type="EMBL" id="CP159373">
    <property type="protein sequence ID" value="XCN74200.1"/>
    <property type="molecule type" value="Genomic_DNA"/>
</dbReference>
<dbReference type="EC" id="2.4.-.-" evidence="6"/>
<evidence type="ECO:0000256" key="3">
    <source>
        <dbReference type="ARBA" id="ARBA00022679"/>
    </source>
</evidence>
<reference evidence="6" key="2">
    <citation type="submission" date="2024-06" db="EMBL/GenBank/DDBJ databases">
        <authorList>
            <person name="Plum-Jensen L.E."/>
            <person name="Schramm A."/>
            <person name="Marshall I.P.G."/>
        </authorList>
    </citation>
    <scope>NUCLEOTIDE SEQUENCE</scope>
    <source>
        <strain evidence="6">Rat1</strain>
    </source>
</reference>
<gene>
    <name evidence="6" type="ORF">Q3M24_05475</name>
</gene>
<accession>A0AAU8LY60</accession>
<dbReference type="CDD" id="cd03801">
    <property type="entry name" value="GT4_PimA-like"/>
    <property type="match status" value="1"/>
</dbReference>
<organism evidence="6">
    <name type="scientific">Candidatus Electrothrix aestuarii</name>
    <dbReference type="NCBI Taxonomy" id="3062594"/>
    <lineage>
        <taxon>Bacteria</taxon>
        <taxon>Pseudomonadati</taxon>
        <taxon>Thermodesulfobacteriota</taxon>
        <taxon>Desulfobulbia</taxon>
        <taxon>Desulfobulbales</taxon>
        <taxon>Desulfobulbaceae</taxon>
        <taxon>Candidatus Electrothrix</taxon>
    </lineage>
</organism>
<dbReference type="InterPro" id="IPR028098">
    <property type="entry name" value="Glyco_trans_4-like_N"/>
</dbReference>
<dbReference type="PANTHER" id="PTHR12526:SF640">
    <property type="entry name" value="COLANIC ACID BIOSYNTHESIS GLYCOSYLTRANSFERASE WCAL-RELATED"/>
    <property type="match status" value="1"/>
</dbReference>
<dbReference type="PANTHER" id="PTHR12526">
    <property type="entry name" value="GLYCOSYLTRANSFERASE"/>
    <property type="match status" value="1"/>
</dbReference>
<sequence length="399" mass="46006">MPSVTENKTMIVYTSSYIASSEVWVGRQVAMQKQYQPIVCCIKKTHTDLYQGERVIALKPLSRKKLRIEQVRYVLSGRGWPRSKYLRAWKLEQQIARWKAKLIHVHFLWNGVIPLQARQKSQIPIVFTAHGTDVNKARVDMEYRRYLQESVFPNATYILTGSNFLKDKLQEFGCPPEKLRNHYQGAPIPFEWRQQRDNTSGTIRIVCVALFKPVKGHTYLIAAFHKAIRQNPRLRLTLVGDGPERDELERQIAHLGLTEQVKLTGWLPPQDVQKIFHDSDMCAQMSYTFMQKDDNMVLSEEGLPVSLTEAASYGLPLLTTDSGGIREICRHGINGYLVPECDSDAMAERMLELVENQELCKQFGQKSREIAEREFDCQKQVDTLETLYNQILEKKDSSL</sequence>
<reference evidence="6" key="1">
    <citation type="journal article" date="2024" name="Syst. Appl. Microbiol.">
        <title>First single-strain enrichments of Electrothrix cable bacteria, description of E. aestuarii sp. nov. and E. rattekaaiensis sp. nov., and proposal of a cable bacteria taxonomy following the rules of the SeqCode.</title>
        <authorList>
            <person name="Plum-Jensen L.E."/>
            <person name="Schramm A."/>
            <person name="Marshall I.P.G."/>
        </authorList>
    </citation>
    <scope>NUCLEOTIDE SEQUENCE</scope>
    <source>
        <strain evidence="6">Rat1</strain>
    </source>
</reference>
<feature type="domain" description="Glycosyltransferase subfamily 4-like N-terminal" evidence="5">
    <location>
        <begin position="68"/>
        <end position="180"/>
    </location>
</feature>
<proteinExistence type="inferred from homology"/>
<evidence type="ECO:0000259" key="5">
    <source>
        <dbReference type="Pfam" id="PF13439"/>
    </source>
</evidence>
<dbReference type="GO" id="GO:0016757">
    <property type="term" value="F:glycosyltransferase activity"/>
    <property type="evidence" value="ECO:0007669"/>
    <property type="project" value="UniProtKB-KW"/>
</dbReference>
<evidence type="ECO:0000259" key="4">
    <source>
        <dbReference type="Pfam" id="PF00534"/>
    </source>
</evidence>
<dbReference type="Gene3D" id="3.40.50.2000">
    <property type="entry name" value="Glycogen Phosphorylase B"/>
    <property type="match status" value="2"/>
</dbReference>
<dbReference type="SUPFAM" id="SSF53756">
    <property type="entry name" value="UDP-Glycosyltransferase/glycogen phosphorylase"/>
    <property type="match status" value="1"/>
</dbReference>
<protein>
    <submittedName>
        <fullName evidence="6">Glycosyltransferase family 4 protein</fullName>
        <ecNumber evidence="6">2.4.-.-</ecNumber>
    </submittedName>
</protein>
<evidence type="ECO:0000256" key="2">
    <source>
        <dbReference type="ARBA" id="ARBA00022676"/>
    </source>
</evidence>
<keyword evidence="3 6" id="KW-0808">Transferase</keyword>
<dbReference type="AlphaFoldDB" id="A0AAU8LY60"/>
<evidence type="ECO:0000313" key="6">
    <source>
        <dbReference type="EMBL" id="XCN74200.1"/>
    </source>
</evidence>
<dbReference type="KEGG" id="eaj:Q3M24_05475"/>
<dbReference type="Pfam" id="PF00534">
    <property type="entry name" value="Glycos_transf_1"/>
    <property type="match status" value="1"/>
</dbReference>
<keyword evidence="2 6" id="KW-0328">Glycosyltransferase</keyword>
<comment type="similarity">
    <text evidence="1">Belongs to the glycosyltransferase group 1 family. Glycosyltransferase 4 subfamily.</text>
</comment>
<dbReference type="InterPro" id="IPR001296">
    <property type="entry name" value="Glyco_trans_1"/>
</dbReference>
<dbReference type="Pfam" id="PF13439">
    <property type="entry name" value="Glyco_transf_4"/>
    <property type="match status" value="1"/>
</dbReference>
<evidence type="ECO:0000256" key="1">
    <source>
        <dbReference type="ARBA" id="ARBA00009481"/>
    </source>
</evidence>